<name>E5S6W3_TRISP</name>
<organism evidence="2 3">
    <name type="scientific">Trichinella spiralis</name>
    <name type="common">Trichina worm</name>
    <dbReference type="NCBI Taxonomy" id="6334"/>
    <lineage>
        <taxon>Eukaryota</taxon>
        <taxon>Metazoa</taxon>
        <taxon>Ecdysozoa</taxon>
        <taxon>Nematoda</taxon>
        <taxon>Enoplea</taxon>
        <taxon>Dorylaimia</taxon>
        <taxon>Trichinellida</taxon>
        <taxon>Trichinellidae</taxon>
        <taxon>Trichinella</taxon>
    </lineage>
</organism>
<gene>
    <name evidence="2" type="ORF">T01_7580</name>
</gene>
<dbReference type="AlphaFoldDB" id="E5S6W3"/>
<keyword evidence="3" id="KW-1185">Reference proteome</keyword>
<dbReference type="HOGENOM" id="CLU_776917_0_0_1"/>
<proteinExistence type="predicted"/>
<dbReference type="InParanoid" id="E5S6W3"/>
<dbReference type="Proteomes" id="UP000054776">
    <property type="component" value="Unassembled WGS sequence"/>
</dbReference>
<dbReference type="OMA" id="GSETCFC"/>
<evidence type="ECO:0000256" key="1">
    <source>
        <dbReference type="SAM" id="SignalP"/>
    </source>
</evidence>
<evidence type="ECO:0000313" key="3">
    <source>
        <dbReference type="Proteomes" id="UP000054776"/>
    </source>
</evidence>
<feature type="chain" id="PRO_5010495829" evidence="1">
    <location>
        <begin position="22"/>
        <end position="357"/>
    </location>
</feature>
<dbReference type="RefSeq" id="XP_003380914.1">
    <property type="nucleotide sequence ID" value="XM_003380866.1"/>
</dbReference>
<dbReference type="KEGG" id="tsp:Tsp_07058"/>
<evidence type="ECO:0000313" key="2">
    <source>
        <dbReference type="EMBL" id="KRY29706.1"/>
    </source>
</evidence>
<feature type="signal peptide" evidence="1">
    <location>
        <begin position="1"/>
        <end position="21"/>
    </location>
</feature>
<sequence>MLFTVRFVLLFACLHHYNLNGLVLKDQPSTTKAGSVYEKLLENAVQNVRAQTEWLTANVTDIIEKLKFTFSNQDLDDKTKNFKIDINDKNKDEMGTIDLMLAKVREQLSSIYKQLEMDQGVGKAASNVWEFLKEKFASMINYPLFGHNIPTAQLPSYLFNSMYDRTKNACQYFKNRLSLPLKFINERLLNKLTDSDTDLQAKSLNISLDNLKEQSEKFYANVITPQVEENVMQRINSMWQQVYDEMSNVKTILSNKEQLSKALETLKANITDKSPESVKTIINELTKGGSSVKCGQQIDKLTVRGGSETCFCIFLFKTFAHLEKQNLMNLISIAVGKRWAELMEHPEEIAKLLKMSN</sequence>
<accession>E5S6W3</accession>
<comment type="caution">
    <text evidence="2">The sequence shown here is derived from an EMBL/GenBank/DDBJ whole genome shotgun (WGS) entry which is preliminary data.</text>
</comment>
<keyword evidence="1" id="KW-0732">Signal</keyword>
<dbReference type="EMBL" id="JYDH01000163">
    <property type="protein sequence ID" value="KRY29706.1"/>
    <property type="molecule type" value="Genomic_DNA"/>
</dbReference>
<reference evidence="2 3" key="1">
    <citation type="submission" date="2015-01" db="EMBL/GenBank/DDBJ databases">
        <title>Evolution of Trichinella species and genotypes.</title>
        <authorList>
            <person name="Korhonen P.K."/>
            <person name="Edoardo P."/>
            <person name="Giuseppe L.R."/>
            <person name="Gasser R.B."/>
        </authorList>
    </citation>
    <scope>NUCLEOTIDE SEQUENCE [LARGE SCALE GENOMIC DNA]</scope>
    <source>
        <strain evidence="2">ISS3</strain>
    </source>
</reference>
<dbReference type="OrthoDB" id="5918479at2759"/>
<dbReference type="STRING" id="6334.E5S6W3"/>
<protein>
    <submittedName>
        <fullName evidence="2">Uncharacterized protein</fullName>
    </submittedName>
</protein>